<feature type="region of interest" description="Disordered" evidence="2">
    <location>
        <begin position="244"/>
        <end position="296"/>
    </location>
</feature>
<name>A0AAN6JX77_9BASI</name>
<feature type="region of interest" description="Disordered" evidence="2">
    <location>
        <begin position="1"/>
        <end position="57"/>
    </location>
</feature>
<comment type="similarity">
    <text evidence="1">Belongs to the BCP1 family.</text>
</comment>
<evidence type="ECO:0000313" key="4">
    <source>
        <dbReference type="Proteomes" id="UP001176517"/>
    </source>
</evidence>
<dbReference type="Proteomes" id="UP001176517">
    <property type="component" value="Unassembled WGS sequence"/>
</dbReference>
<comment type="caution">
    <text evidence="3">The sequence shown here is derived from an EMBL/GenBank/DDBJ whole genome shotgun (WGS) entry which is preliminary data.</text>
</comment>
<organism evidence="3 4">
    <name type="scientific">Tilletia horrida</name>
    <dbReference type="NCBI Taxonomy" id="155126"/>
    <lineage>
        <taxon>Eukaryota</taxon>
        <taxon>Fungi</taxon>
        <taxon>Dikarya</taxon>
        <taxon>Basidiomycota</taxon>
        <taxon>Ustilaginomycotina</taxon>
        <taxon>Exobasidiomycetes</taxon>
        <taxon>Tilletiales</taxon>
        <taxon>Tilletiaceae</taxon>
        <taxon>Tilletia</taxon>
    </lineage>
</organism>
<reference evidence="3" key="1">
    <citation type="journal article" date="2023" name="PhytoFront">
        <title>Draft Genome Resources of Seven Strains of Tilletia horrida, Causal Agent of Kernel Smut of Rice.</title>
        <authorList>
            <person name="Khanal S."/>
            <person name="Antony Babu S."/>
            <person name="Zhou X.G."/>
        </authorList>
    </citation>
    <scope>NUCLEOTIDE SEQUENCE</scope>
    <source>
        <strain evidence="3">TX6</strain>
    </source>
</reference>
<dbReference type="PANTHER" id="PTHR13261:SF0">
    <property type="entry name" value="BRCA2 AND CDKN1A-INTERACTING PROTEIN"/>
    <property type="match status" value="1"/>
</dbReference>
<dbReference type="AlphaFoldDB" id="A0AAN6JX77"/>
<proteinExistence type="inferred from homology"/>
<feature type="compositionally biased region" description="Acidic residues" evidence="2">
    <location>
        <begin position="244"/>
        <end position="254"/>
    </location>
</feature>
<keyword evidence="4" id="KW-1185">Reference proteome</keyword>
<sequence length="378" mass="40629">MSGLTSSITTANKDTTKKRKHAEAVTAPASNAADPAPIEQDDDDDDDEDDDTPPSSINVDFAFLTPDPAVDHQALRRLLQQLFYTHSPSLNLHALADITLSQAAHLGLGTVVKLDLPPTPDEEPDPYAIISAVPATAVPADLTAYVQARLGSNQAFLSALTSSSASTLYLFHERMVNLPPLLAPPLYRILLSELAPLLSANASLEPEAAKLAQPFQQLASSSFSPKNIQVLFFTRLYSEAAFSDDEDEEMEDGNEANGAGGNKKKPAFAQRRAQNQKRRKQAEQRSAAASGQEGSDLHYFHPEDEILIKHATHTQTFRFPPPPSAVSTFEAPIFGRLFLLPLSALIANLPEASASQAEIELGPALKELDAVLASSSSS</sequence>
<dbReference type="GO" id="GO:0005634">
    <property type="term" value="C:nucleus"/>
    <property type="evidence" value="ECO:0007669"/>
    <property type="project" value="TreeGrafter"/>
</dbReference>
<dbReference type="PANTHER" id="PTHR13261">
    <property type="entry name" value="BRCA2 AND CDKN1A INTERACTING PROTEIN"/>
    <property type="match status" value="1"/>
</dbReference>
<evidence type="ECO:0000313" key="3">
    <source>
        <dbReference type="EMBL" id="KAK0549164.1"/>
    </source>
</evidence>
<evidence type="ECO:0000256" key="1">
    <source>
        <dbReference type="ARBA" id="ARBA00006781"/>
    </source>
</evidence>
<dbReference type="EMBL" id="JAPDMZ010000119">
    <property type="protein sequence ID" value="KAK0549164.1"/>
    <property type="molecule type" value="Genomic_DNA"/>
</dbReference>
<dbReference type="Pfam" id="PF13862">
    <property type="entry name" value="BCCIP"/>
    <property type="match status" value="1"/>
</dbReference>
<gene>
    <name evidence="3" type="primary">BCP1</name>
    <name evidence="3" type="ORF">OC846_004183</name>
</gene>
<protein>
    <submittedName>
        <fullName evidence="3">Mss4p nuclear export</fullName>
    </submittedName>
</protein>
<evidence type="ECO:0000256" key="2">
    <source>
        <dbReference type="SAM" id="MobiDB-lite"/>
    </source>
</evidence>
<accession>A0AAN6JX77</accession>
<dbReference type="InterPro" id="IPR025602">
    <property type="entry name" value="BCP1_family"/>
</dbReference>
<feature type="compositionally biased region" description="Acidic residues" evidence="2">
    <location>
        <begin position="39"/>
        <end position="52"/>
    </location>
</feature>
<feature type="compositionally biased region" description="Polar residues" evidence="2">
    <location>
        <begin position="1"/>
        <end position="13"/>
    </location>
</feature>